<dbReference type="Proteomes" id="UP000182840">
    <property type="component" value="Chromosome"/>
</dbReference>
<accession>A0A1L3SNP3</accession>
<protein>
    <recommendedName>
        <fullName evidence="4">Transposase</fullName>
    </recommendedName>
</protein>
<name>A0A1L3SNP3_9HYPH</name>
<dbReference type="GO" id="GO:0006313">
    <property type="term" value="P:DNA transposition"/>
    <property type="evidence" value="ECO:0007669"/>
    <property type="project" value="InterPro"/>
</dbReference>
<organism evidence="2 3">
    <name type="scientific">Aquibium oceanicum</name>
    <dbReference type="NCBI Taxonomy" id="1670800"/>
    <lineage>
        <taxon>Bacteria</taxon>
        <taxon>Pseudomonadati</taxon>
        <taxon>Pseudomonadota</taxon>
        <taxon>Alphaproteobacteria</taxon>
        <taxon>Hyphomicrobiales</taxon>
        <taxon>Phyllobacteriaceae</taxon>
        <taxon>Aquibium</taxon>
    </lineage>
</organism>
<dbReference type="EMBL" id="CP018171">
    <property type="protein sequence ID" value="APH71023.1"/>
    <property type="molecule type" value="Genomic_DNA"/>
</dbReference>
<evidence type="ECO:0000313" key="3">
    <source>
        <dbReference type="Proteomes" id="UP000182840"/>
    </source>
</evidence>
<proteinExistence type="predicted"/>
<evidence type="ECO:0008006" key="4">
    <source>
        <dbReference type="Google" id="ProtNLM"/>
    </source>
</evidence>
<evidence type="ECO:0000313" key="2">
    <source>
        <dbReference type="EMBL" id="APH71023.1"/>
    </source>
</evidence>
<dbReference type="InterPro" id="IPR002514">
    <property type="entry name" value="Transposase_8"/>
</dbReference>
<evidence type="ECO:0000256" key="1">
    <source>
        <dbReference type="SAM" id="MobiDB-lite"/>
    </source>
</evidence>
<dbReference type="KEGG" id="meso:BSQ44_06280"/>
<feature type="region of interest" description="Disordered" evidence="1">
    <location>
        <begin position="43"/>
        <end position="103"/>
    </location>
</feature>
<gene>
    <name evidence="2" type="ORF">BSQ44_06280</name>
</gene>
<dbReference type="OrthoDB" id="8080802at2"/>
<dbReference type="AlphaFoldDB" id="A0A1L3SNP3"/>
<keyword evidence="3" id="KW-1185">Reference proteome</keyword>
<reference evidence="3" key="1">
    <citation type="submission" date="2016-11" db="EMBL/GenBank/DDBJ databases">
        <title>Mesorhizobium oceanicum sp. nov., isolated from deep seawater in South China Sea.</title>
        <authorList>
            <person name="Fu G.-Y."/>
        </authorList>
    </citation>
    <scope>NUCLEOTIDE SEQUENCE [LARGE SCALE GENOMIC DNA]</scope>
    <source>
        <strain evidence="3">B7</strain>
    </source>
</reference>
<dbReference type="Pfam" id="PF01527">
    <property type="entry name" value="HTH_Tnp_1"/>
    <property type="match status" value="1"/>
</dbReference>
<dbReference type="GO" id="GO:0004803">
    <property type="term" value="F:transposase activity"/>
    <property type="evidence" value="ECO:0007669"/>
    <property type="project" value="InterPro"/>
</dbReference>
<sequence length="103" mass="10971">MSEDCQRVAVITSVARRRQWSTDAKLRIIEESFEPGEMVSSVARRNGVAPNHGAREPGIDAHGSAGLRPQAGAPDHAPGRPASGALQRPARRVASTEVVHINS</sequence>
<dbReference type="GO" id="GO:0003677">
    <property type="term" value="F:DNA binding"/>
    <property type="evidence" value="ECO:0007669"/>
    <property type="project" value="InterPro"/>
</dbReference>